<gene>
    <name evidence="1" type="ORF">ACFQWG_03595</name>
</gene>
<organism evidence="1 2">
    <name type="scientific">Schaalia naturae</name>
    <dbReference type="NCBI Taxonomy" id="635203"/>
    <lineage>
        <taxon>Bacteria</taxon>
        <taxon>Bacillati</taxon>
        <taxon>Actinomycetota</taxon>
        <taxon>Actinomycetes</taxon>
        <taxon>Actinomycetales</taxon>
        <taxon>Actinomycetaceae</taxon>
        <taxon>Schaalia</taxon>
    </lineage>
</organism>
<sequence length="159" mass="17986">MGFFSSARTPADEIRPITQERLIRLLDLQGWHHQIDDEGDLGGVWNGNSFYFLLIGQDHELLQVLGYLRPRVPAEDRDALRVFIEDWHRDHFWPKCYFVEDPDEGSLRLAASVTVDYEQGATDAQLMQHIMCGLGTAGQVFDAACETLGLENPDPDPDA</sequence>
<protein>
    <submittedName>
        <fullName evidence="1">YbjN domain-containing protein</fullName>
    </submittedName>
</protein>
<evidence type="ECO:0000313" key="1">
    <source>
        <dbReference type="EMBL" id="MFC7580308.1"/>
    </source>
</evidence>
<dbReference type="EMBL" id="JBHTEF010000001">
    <property type="protein sequence ID" value="MFC7580308.1"/>
    <property type="molecule type" value="Genomic_DNA"/>
</dbReference>
<keyword evidence="2" id="KW-1185">Reference proteome</keyword>
<proteinExistence type="predicted"/>
<dbReference type="InterPro" id="IPR019660">
    <property type="entry name" value="Put_sensory_transdc_reg_YbjN"/>
</dbReference>
<evidence type="ECO:0000313" key="2">
    <source>
        <dbReference type="Proteomes" id="UP001596527"/>
    </source>
</evidence>
<reference evidence="2" key="1">
    <citation type="journal article" date="2019" name="Int. J. Syst. Evol. Microbiol.">
        <title>The Global Catalogue of Microorganisms (GCM) 10K type strain sequencing project: providing services to taxonomists for standard genome sequencing and annotation.</title>
        <authorList>
            <consortium name="The Broad Institute Genomics Platform"/>
            <consortium name="The Broad Institute Genome Sequencing Center for Infectious Disease"/>
            <person name="Wu L."/>
            <person name="Ma J."/>
        </authorList>
    </citation>
    <scope>NUCLEOTIDE SEQUENCE [LARGE SCALE GENOMIC DNA]</scope>
    <source>
        <strain evidence="2">CCUG 56698</strain>
    </source>
</reference>
<dbReference type="Proteomes" id="UP001596527">
    <property type="component" value="Unassembled WGS sequence"/>
</dbReference>
<name>A0ABW2SKX8_9ACTO</name>
<comment type="caution">
    <text evidence="1">The sequence shown here is derived from an EMBL/GenBank/DDBJ whole genome shotgun (WGS) entry which is preliminary data.</text>
</comment>
<dbReference type="Pfam" id="PF10722">
    <property type="entry name" value="YbjN"/>
    <property type="match status" value="1"/>
</dbReference>
<accession>A0ABW2SKX8</accession>
<dbReference type="RefSeq" id="WP_380972191.1">
    <property type="nucleotide sequence ID" value="NZ_JBHTEF010000001.1"/>
</dbReference>